<feature type="domain" description="Gnk2-homologous" evidence="11">
    <location>
        <begin position="43"/>
        <end position="150"/>
    </location>
</feature>
<dbReference type="InterPro" id="IPR051378">
    <property type="entry name" value="Cell2Cell_Antifungal"/>
</dbReference>
<keyword evidence="6" id="KW-1015">Disulfide bond</keyword>
<dbReference type="Pfam" id="PF01657">
    <property type="entry name" value="Stress-antifung"/>
    <property type="match status" value="2"/>
</dbReference>
<proteinExistence type="inferred from homology"/>
<feature type="domain" description="Gnk2-homologous" evidence="11">
    <location>
        <begin position="171"/>
        <end position="271"/>
    </location>
</feature>
<dbReference type="PANTHER" id="PTHR32080">
    <property type="entry name" value="ANTIFUNGAL PROTEIN GINKBILOBIN-2-LIKE"/>
    <property type="match status" value="1"/>
</dbReference>
<evidence type="ECO:0000256" key="5">
    <source>
        <dbReference type="ARBA" id="ARBA00022949"/>
    </source>
</evidence>
<dbReference type="EMBL" id="JASCZI010090812">
    <property type="protein sequence ID" value="MED6146763.1"/>
    <property type="molecule type" value="Genomic_DNA"/>
</dbReference>
<dbReference type="PANTHER" id="PTHR32080:SF6">
    <property type="entry name" value="PLASMODESMATA-LOCATED PROTEIN 4"/>
    <property type="match status" value="1"/>
</dbReference>
<feature type="chain" id="PRO_5045925618" description="Gnk2-homologous domain-containing protein" evidence="10">
    <location>
        <begin position="24"/>
        <end position="287"/>
    </location>
</feature>
<feature type="region of interest" description="Disordered" evidence="9">
    <location>
        <begin position="149"/>
        <end position="170"/>
    </location>
</feature>
<evidence type="ECO:0000256" key="2">
    <source>
        <dbReference type="ARBA" id="ARBA00022581"/>
    </source>
</evidence>
<organism evidence="12 13">
    <name type="scientific">Stylosanthes scabra</name>
    <dbReference type="NCBI Taxonomy" id="79078"/>
    <lineage>
        <taxon>Eukaryota</taxon>
        <taxon>Viridiplantae</taxon>
        <taxon>Streptophyta</taxon>
        <taxon>Embryophyta</taxon>
        <taxon>Tracheophyta</taxon>
        <taxon>Spermatophyta</taxon>
        <taxon>Magnoliopsida</taxon>
        <taxon>eudicotyledons</taxon>
        <taxon>Gunneridae</taxon>
        <taxon>Pentapetalae</taxon>
        <taxon>rosids</taxon>
        <taxon>fabids</taxon>
        <taxon>Fabales</taxon>
        <taxon>Fabaceae</taxon>
        <taxon>Papilionoideae</taxon>
        <taxon>50 kb inversion clade</taxon>
        <taxon>dalbergioids sensu lato</taxon>
        <taxon>Dalbergieae</taxon>
        <taxon>Pterocarpus clade</taxon>
        <taxon>Stylosanthes</taxon>
    </lineage>
</organism>
<dbReference type="PROSITE" id="PS51473">
    <property type="entry name" value="GNK2"/>
    <property type="match status" value="2"/>
</dbReference>
<keyword evidence="4" id="KW-0677">Repeat</keyword>
<evidence type="ECO:0000259" key="11">
    <source>
        <dbReference type="PROSITE" id="PS51473"/>
    </source>
</evidence>
<evidence type="ECO:0000256" key="7">
    <source>
        <dbReference type="ARBA" id="ARBA00024184"/>
    </source>
</evidence>
<gene>
    <name evidence="12" type="ORF">PIB30_037747</name>
</gene>
<reference evidence="12 13" key="1">
    <citation type="journal article" date="2023" name="Plants (Basel)">
        <title>Bridging the Gap: Combining Genomics and Transcriptomics Approaches to Understand Stylosanthes scabra, an Orphan Legume from the Brazilian Caatinga.</title>
        <authorList>
            <person name="Ferreira-Neto J.R.C."/>
            <person name="da Silva M.D."/>
            <person name="Binneck E."/>
            <person name="de Melo N.F."/>
            <person name="da Silva R.H."/>
            <person name="de Melo A.L.T.M."/>
            <person name="Pandolfi V."/>
            <person name="Bustamante F.O."/>
            <person name="Brasileiro-Vidal A.C."/>
            <person name="Benko-Iseppon A.M."/>
        </authorList>
    </citation>
    <scope>NUCLEOTIDE SEQUENCE [LARGE SCALE GENOMIC DNA]</scope>
    <source>
        <tissue evidence="12">Leaves</tissue>
    </source>
</reference>
<comment type="caution">
    <text evidence="12">The sequence shown here is derived from an EMBL/GenBank/DDBJ whole genome shotgun (WGS) entry which is preliminary data.</text>
</comment>
<accession>A0ABU6TFX8</accession>
<keyword evidence="5" id="KW-0965">Cell junction</keyword>
<sequence length="287" mass="31892">MDLFHSTIIIFFITFLLLPFSSRSLSSSHYSTLVYKTCSNKTSSFNNNNNNQLLLSSSSQSFSQTLTSLFNQLIAQSSQSKFFRTKELVEGETAVVSGLFQCREDIAVEDCFRCVNSVPPYISSNTLCTGSTSARVQLQGCHIQYNTENLSETTNDDETEENSNNGKSSMMDHKECGEAIVDEEAYIKFRELMEKAFAALESEIAKSDDKFIRMSYEWVELMAQCEADSDTCECNACVSDAVGFAEEDCSASVSAQIYLDKCFISYLYHFGSHGDDGIPANSLPGNI</sequence>
<evidence type="ECO:0000256" key="4">
    <source>
        <dbReference type="ARBA" id="ARBA00022737"/>
    </source>
</evidence>
<evidence type="ECO:0000313" key="12">
    <source>
        <dbReference type="EMBL" id="MED6146763.1"/>
    </source>
</evidence>
<comment type="similarity">
    <text evidence="8">Belongs to the cysteine-rich repeat secretory protein family. Plasmodesmata-located proteins (PDLD) subfamily.</text>
</comment>
<dbReference type="Gene3D" id="3.30.430.20">
    <property type="entry name" value="Gnk2 domain, C-X8-C-X2-C motif"/>
    <property type="match status" value="2"/>
</dbReference>
<name>A0ABU6TFX8_9FABA</name>
<dbReference type="CDD" id="cd23509">
    <property type="entry name" value="Gnk2-like"/>
    <property type="match status" value="2"/>
</dbReference>
<dbReference type="Proteomes" id="UP001341840">
    <property type="component" value="Unassembled WGS sequence"/>
</dbReference>
<keyword evidence="3 10" id="KW-0732">Signal</keyword>
<feature type="signal peptide" evidence="10">
    <location>
        <begin position="1"/>
        <end position="23"/>
    </location>
</feature>
<keyword evidence="2" id="KW-0945">Host-virus interaction</keyword>
<evidence type="ECO:0000313" key="13">
    <source>
        <dbReference type="Proteomes" id="UP001341840"/>
    </source>
</evidence>
<protein>
    <recommendedName>
        <fullName evidence="11">Gnk2-homologous domain-containing protein</fullName>
    </recommendedName>
</protein>
<evidence type="ECO:0000256" key="1">
    <source>
        <dbReference type="ARBA" id="ARBA00004251"/>
    </source>
</evidence>
<evidence type="ECO:0000256" key="9">
    <source>
        <dbReference type="SAM" id="MobiDB-lite"/>
    </source>
</evidence>
<dbReference type="InterPro" id="IPR002902">
    <property type="entry name" value="GNK2"/>
</dbReference>
<comment type="subcellular location">
    <subcellularLocation>
        <location evidence="7">Cell junction</location>
        <location evidence="7">Plasmodesma</location>
    </subcellularLocation>
    <subcellularLocation>
        <location evidence="1">Cell membrane</location>
        <topology evidence="1">Single-pass type I membrane protein</topology>
    </subcellularLocation>
</comment>
<evidence type="ECO:0000256" key="3">
    <source>
        <dbReference type="ARBA" id="ARBA00022729"/>
    </source>
</evidence>
<evidence type="ECO:0000256" key="8">
    <source>
        <dbReference type="ARBA" id="ARBA00038393"/>
    </source>
</evidence>
<evidence type="ECO:0000256" key="10">
    <source>
        <dbReference type="SAM" id="SignalP"/>
    </source>
</evidence>
<dbReference type="InterPro" id="IPR038408">
    <property type="entry name" value="GNK2_sf"/>
</dbReference>
<keyword evidence="13" id="KW-1185">Reference proteome</keyword>
<evidence type="ECO:0000256" key="6">
    <source>
        <dbReference type="ARBA" id="ARBA00023157"/>
    </source>
</evidence>